<dbReference type="EMBL" id="JARBDR010000657">
    <property type="protein sequence ID" value="KAJ8309572.1"/>
    <property type="molecule type" value="Genomic_DNA"/>
</dbReference>
<dbReference type="CDD" id="cd14017">
    <property type="entry name" value="STKc_TTBK"/>
    <property type="match status" value="1"/>
</dbReference>
<dbReference type="InterPro" id="IPR017441">
    <property type="entry name" value="Protein_kinase_ATP_BS"/>
</dbReference>
<keyword evidence="4" id="KW-0418">Kinase</keyword>
<evidence type="ECO:0000256" key="5">
    <source>
        <dbReference type="ARBA" id="ARBA00022840"/>
    </source>
</evidence>
<reference evidence="9 10" key="1">
    <citation type="submission" date="2022-12" db="EMBL/GenBank/DDBJ databases">
        <title>Chromosome-level genome of Tegillarca granosa.</title>
        <authorList>
            <person name="Kim J."/>
        </authorList>
    </citation>
    <scope>NUCLEOTIDE SEQUENCE [LARGE SCALE GENOMIC DNA]</scope>
    <source>
        <strain evidence="9">Teg-2019</strain>
        <tissue evidence="9">Adductor muscle</tissue>
    </source>
</reference>
<evidence type="ECO:0000256" key="1">
    <source>
        <dbReference type="ARBA" id="ARBA00022527"/>
    </source>
</evidence>
<evidence type="ECO:0000256" key="3">
    <source>
        <dbReference type="ARBA" id="ARBA00022741"/>
    </source>
</evidence>
<evidence type="ECO:0000256" key="7">
    <source>
        <dbReference type="SAM" id="MobiDB-lite"/>
    </source>
</evidence>
<feature type="binding site" evidence="6">
    <location>
        <position position="52"/>
    </location>
    <ligand>
        <name>ATP</name>
        <dbReference type="ChEBI" id="CHEBI:30616"/>
    </ligand>
</feature>
<feature type="compositionally biased region" description="Low complexity" evidence="7">
    <location>
        <begin position="807"/>
        <end position="827"/>
    </location>
</feature>
<feature type="compositionally biased region" description="Pro residues" evidence="7">
    <location>
        <begin position="857"/>
        <end position="875"/>
    </location>
</feature>
<evidence type="ECO:0000256" key="2">
    <source>
        <dbReference type="ARBA" id="ARBA00022679"/>
    </source>
</evidence>
<dbReference type="InterPro" id="IPR011009">
    <property type="entry name" value="Kinase-like_dom_sf"/>
</dbReference>
<proteinExistence type="predicted"/>
<evidence type="ECO:0000256" key="6">
    <source>
        <dbReference type="PROSITE-ProRule" id="PRU10141"/>
    </source>
</evidence>
<evidence type="ECO:0000313" key="10">
    <source>
        <dbReference type="Proteomes" id="UP001217089"/>
    </source>
</evidence>
<feature type="compositionally biased region" description="Acidic residues" evidence="7">
    <location>
        <begin position="635"/>
        <end position="644"/>
    </location>
</feature>
<keyword evidence="2" id="KW-0808">Transferase</keyword>
<keyword evidence="1" id="KW-0723">Serine/threonine-protein kinase</keyword>
<feature type="compositionally biased region" description="Polar residues" evidence="7">
    <location>
        <begin position="625"/>
        <end position="634"/>
    </location>
</feature>
<feature type="compositionally biased region" description="Basic and acidic residues" evidence="7">
    <location>
        <begin position="737"/>
        <end position="759"/>
    </location>
</feature>
<feature type="domain" description="Protein kinase" evidence="8">
    <location>
        <begin position="23"/>
        <end position="282"/>
    </location>
</feature>
<dbReference type="Gene3D" id="1.10.510.10">
    <property type="entry name" value="Transferase(Phosphotransferase) domain 1"/>
    <property type="match status" value="1"/>
</dbReference>
<keyword evidence="10" id="KW-1185">Reference proteome</keyword>
<gene>
    <name evidence="9" type="ORF">KUTeg_014446</name>
</gene>
<accession>A0ABQ9F006</accession>
<dbReference type="InterPro" id="IPR000719">
    <property type="entry name" value="Prot_kinase_dom"/>
</dbReference>
<feature type="compositionally biased region" description="Polar residues" evidence="7">
    <location>
        <begin position="841"/>
        <end position="851"/>
    </location>
</feature>
<dbReference type="PANTHER" id="PTHR11909">
    <property type="entry name" value="CASEIN KINASE-RELATED"/>
    <property type="match status" value="1"/>
</dbReference>
<keyword evidence="5 6" id="KW-0067">ATP-binding</keyword>
<dbReference type="InterPro" id="IPR047916">
    <property type="entry name" value="TTBK_Asator-like_STKc"/>
</dbReference>
<dbReference type="Pfam" id="PF00069">
    <property type="entry name" value="Pkinase"/>
    <property type="match status" value="1"/>
</dbReference>
<dbReference type="InterPro" id="IPR050235">
    <property type="entry name" value="CK1_Ser-Thr_kinase"/>
</dbReference>
<sequence>MTTTVTSTSEDLLQANTVVKERWKVVRKIGGGGFGEIYEGVDLVTKESVALKLESAKQPKQVLKMEVAVLKKLQGRDHVCRFIGCGRNERYNYVVMTLQGKNLAELRRSQPRGCFSLSTTLRLGSQILKAIEAIHEVGFLHRDIKPSNFAMGRLQKDSKKVFMLDFGLARQYTTPNGEVRPPRTAAGFRGTVRYASMNAHKNKEMGRHDDLWSLFYMLVEFVAGQLPWRKIKDKEQVGNMKEKYDNTLLLKNMPNEFKTFLEHIVSLDYFDKPDYTLLHNLFEQCVRRKGIKEGDPYDWEKIYADGSLATTTTTSPPLGIKQTVGPGVQPGGPHTAGHGATEVIDENLSYNQDDADNPDEKKLKQAELIIENKLFKELDNRLREEHGDILLSRDQNGIPEIEEKHQVEQMVKEEKVAIIEKLSHESHNVQYQSSQGQDVCGSNLDVLAVQLSKLLKQEADGKTDSGQSKDNEAKKLKLDTNQLQGVVQDKNVTPKAITPGKDIPGFESLAQIEGTDEMDIKEKSDQVYERTGAKEMKLDDRLIQDGVLEKNFQTYESIRDQQLNEQKDFDEVCNIDLQQDNLMSRAAVTFAIMQTEEKTHTAADENVDENATRAAPYTVASQWAQSAFGSSSENSGDETEGEDGTDWKIRTRKSKRALNTLADEDDLKLDSCVRNSLVFQDGEKESRDYLRNSLIFLDDDLNDSVLQTPGDLGILVKESVEKRQMSVKKPNESISTVKRDYEKPSSEMKISKSSDDNKHLTLKNGSSDNKQNDNKQSTSKEDNRQIELKSSKSIEDNKLCKEEKVPSSSSIQNKGSSSRLESSPSSKKSLKKRSLSASCVERTSVTESSLGLSAYMPVPPPESDPSKLPKPPPGQAPKNAVVHARRRRYKMASTNTSPREPSSPRAQ</sequence>
<evidence type="ECO:0000313" key="9">
    <source>
        <dbReference type="EMBL" id="KAJ8309572.1"/>
    </source>
</evidence>
<evidence type="ECO:0000256" key="4">
    <source>
        <dbReference type="ARBA" id="ARBA00022777"/>
    </source>
</evidence>
<dbReference type="Proteomes" id="UP001217089">
    <property type="component" value="Unassembled WGS sequence"/>
</dbReference>
<feature type="region of interest" description="Disordered" evidence="7">
    <location>
        <begin position="724"/>
        <end position="907"/>
    </location>
</feature>
<dbReference type="SUPFAM" id="SSF56112">
    <property type="entry name" value="Protein kinase-like (PK-like)"/>
    <property type="match status" value="1"/>
</dbReference>
<organism evidence="9 10">
    <name type="scientific">Tegillarca granosa</name>
    <name type="common">Malaysian cockle</name>
    <name type="synonym">Anadara granosa</name>
    <dbReference type="NCBI Taxonomy" id="220873"/>
    <lineage>
        <taxon>Eukaryota</taxon>
        <taxon>Metazoa</taxon>
        <taxon>Spiralia</taxon>
        <taxon>Lophotrochozoa</taxon>
        <taxon>Mollusca</taxon>
        <taxon>Bivalvia</taxon>
        <taxon>Autobranchia</taxon>
        <taxon>Pteriomorphia</taxon>
        <taxon>Arcoida</taxon>
        <taxon>Arcoidea</taxon>
        <taxon>Arcidae</taxon>
        <taxon>Tegillarca</taxon>
    </lineage>
</organism>
<dbReference type="PROSITE" id="PS00107">
    <property type="entry name" value="PROTEIN_KINASE_ATP"/>
    <property type="match status" value="1"/>
</dbReference>
<feature type="region of interest" description="Disordered" evidence="7">
    <location>
        <begin position="625"/>
        <end position="648"/>
    </location>
</feature>
<keyword evidence="3 6" id="KW-0547">Nucleotide-binding</keyword>
<protein>
    <recommendedName>
        <fullName evidence="8">Protein kinase domain-containing protein</fullName>
    </recommendedName>
</protein>
<dbReference type="SMART" id="SM00220">
    <property type="entry name" value="S_TKc"/>
    <property type="match status" value="1"/>
</dbReference>
<name>A0ABQ9F006_TEGGR</name>
<comment type="caution">
    <text evidence="9">The sequence shown here is derived from an EMBL/GenBank/DDBJ whole genome shotgun (WGS) entry which is preliminary data.</text>
</comment>
<feature type="compositionally biased region" description="Basic and acidic residues" evidence="7">
    <location>
        <begin position="770"/>
        <end position="805"/>
    </location>
</feature>
<dbReference type="PROSITE" id="PS50011">
    <property type="entry name" value="PROTEIN_KINASE_DOM"/>
    <property type="match status" value="1"/>
</dbReference>
<feature type="compositionally biased region" description="Polar residues" evidence="7">
    <location>
        <begin position="892"/>
        <end position="907"/>
    </location>
</feature>
<evidence type="ECO:0000259" key="8">
    <source>
        <dbReference type="PROSITE" id="PS50011"/>
    </source>
</evidence>